<dbReference type="Proteomes" id="UP000187735">
    <property type="component" value="Chromosome"/>
</dbReference>
<accession>A0A1P8WRX5</accession>
<dbReference type="SUPFAM" id="SSF56436">
    <property type="entry name" value="C-type lectin-like"/>
    <property type="match status" value="1"/>
</dbReference>
<protein>
    <submittedName>
        <fullName evidence="3">Gliding motility-associated lipoprotein</fullName>
    </submittedName>
</protein>
<evidence type="ECO:0000313" key="4">
    <source>
        <dbReference type="Proteomes" id="UP000187735"/>
    </source>
</evidence>
<dbReference type="InterPro" id="IPR005532">
    <property type="entry name" value="SUMF_dom"/>
</dbReference>
<sequence length="274" mass="30318" precursor="true">MTYILRLAAFTLIVSTNALAVAQPATDKDRPTAVPSESVDEMLKRFVDECVAIAPGSDRFPREFEVGEATPGKLELARQKATLKHDFRISKYETTQELYQAIQKSNPSRWQGPRNSVENVTWNDAQTFCNKLTQQLRAKKLIIATEVVRLPTAVEWEYCCRAGSKSRYCFGDTVAAGDSPTGTLDEYAWHTGNAAGNDPAVGVLKPNAWGLCDVHGYLWEFVSTPDDTKTQRQIRGGSWKDHHSLLTCSTFKPIAGDDKDDAIGFRCVIAVAAK</sequence>
<keyword evidence="1" id="KW-0732">Signal</keyword>
<dbReference type="RefSeq" id="WP_077027762.1">
    <property type="nucleotide sequence ID" value="NZ_CP017641.1"/>
</dbReference>
<dbReference type="KEGG" id="fmr:Fuma_06462"/>
<name>A0A1P8WRX5_9PLAN</name>
<organism evidence="3 4">
    <name type="scientific">Fuerstiella marisgermanici</name>
    <dbReference type="NCBI Taxonomy" id="1891926"/>
    <lineage>
        <taxon>Bacteria</taxon>
        <taxon>Pseudomonadati</taxon>
        <taxon>Planctomycetota</taxon>
        <taxon>Planctomycetia</taxon>
        <taxon>Planctomycetales</taxon>
        <taxon>Planctomycetaceae</taxon>
        <taxon>Fuerstiella</taxon>
    </lineage>
</organism>
<keyword evidence="3" id="KW-0449">Lipoprotein</keyword>
<dbReference type="AlphaFoldDB" id="A0A1P8WRX5"/>
<feature type="domain" description="Sulfatase-modifying factor enzyme-like" evidence="2">
    <location>
        <begin position="63"/>
        <end position="268"/>
    </location>
</feature>
<dbReference type="EMBL" id="CP017641">
    <property type="protein sequence ID" value="APZ96788.1"/>
    <property type="molecule type" value="Genomic_DNA"/>
</dbReference>
<dbReference type="STRING" id="1891926.Fuma_06462"/>
<dbReference type="PANTHER" id="PTHR23150">
    <property type="entry name" value="SULFATASE MODIFYING FACTOR 1, 2"/>
    <property type="match status" value="1"/>
</dbReference>
<feature type="signal peptide" evidence="1">
    <location>
        <begin position="1"/>
        <end position="20"/>
    </location>
</feature>
<dbReference type="GO" id="GO:0120147">
    <property type="term" value="F:formylglycine-generating oxidase activity"/>
    <property type="evidence" value="ECO:0007669"/>
    <property type="project" value="TreeGrafter"/>
</dbReference>
<dbReference type="Pfam" id="PF03781">
    <property type="entry name" value="FGE-sulfatase"/>
    <property type="match status" value="1"/>
</dbReference>
<dbReference type="InterPro" id="IPR051043">
    <property type="entry name" value="Sulfatase_Mod_Factor_Kinase"/>
</dbReference>
<dbReference type="OrthoDB" id="9812426at2"/>
<dbReference type="PANTHER" id="PTHR23150:SF19">
    <property type="entry name" value="FORMYLGLYCINE-GENERATING ENZYME"/>
    <property type="match status" value="1"/>
</dbReference>
<proteinExistence type="predicted"/>
<dbReference type="Gene3D" id="3.90.1580.10">
    <property type="entry name" value="paralog of FGE (formylglycine-generating enzyme)"/>
    <property type="match status" value="1"/>
</dbReference>
<dbReference type="InterPro" id="IPR016187">
    <property type="entry name" value="CTDL_fold"/>
</dbReference>
<evidence type="ECO:0000259" key="2">
    <source>
        <dbReference type="Pfam" id="PF03781"/>
    </source>
</evidence>
<keyword evidence="4" id="KW-1185">Reference proteome</keyword>
<evidence type="ECO:0000313" key="3">
    <source>
        <dbReference type="EMBL" id="APZ96788.1"/>
    </source>
</evidence>
<feature type="chain" id="PRO_5010187958" evidence="1">
    <location>
        <begin position="21"/>
        <end position="274"/>
    </location>
</feature>
<gene>
    <name evidence="3" type="ORF">Fuma_06462</name>
</gene>
<dbReference type="InterPro" id="IPR042095">
    <property type="entry name" value="SUMF_sf"/>
</dbReference>
<reference evidence="3 4" key="1">
    <citation type="journal article" date="2016" name="Front. Microbiol.">
        <title>Fuerstia marisgermanicae gen. nov., sp. nov., an Unusual Member of the Phylum Planctomycetes from the German Wadden Sea.</title>
        <authorList>
            <person name="Kohn T."/>
            <person name="Heuer A."/>
            <person name="Jogler M."/>
            <person name="Vollmers J."/>
            <person name="Boedeker C."/>
            <person name="Bunk B."/>
            <person name="Rast P."/>
            <person name="Borchert D."/>
            <person name="Glockner I."/>
            <person name="Freese H.M."/>
            <person name="Klenk H.P."/>
            <person name="Overmann J."/>
            <person name="Kaster A.K."/>
            <person name="Rohde M."/>
            <person name="Wiegand S."/>
            <person name="Jogler C."/>
        </authorList>
    </citation>
    <scope>NUCLEOTIDE SEQUENCE [LARGE SCALE GENOMIC DNA]</scope>
    <source>
        <strain evidence="3 4">NH11</strain>
    </source>
</reference>
<evidence type="ECO:0000256" key="1">
    <source>
        <dbReference type="SAM" id="SignalP"/>
    </source>
</evidence>